<sequence>MQHGGIDARLQARWHLLGLLEEAVGKLARGLVQVPVPRVGKDQVLRHGQAQAAHVG</sequence>
<protein>
    <submittedName>
        <fullName evidence="1">Uncharacterized protein</fullName>
    </submittedName>
</protein>
<gene>
    <name evidence="1" type="ORF">SDC9_134295</name>
</gene>
<accession>A0A645DCZ4</accession>
<name>A0A645DCZ4_9ZZZZ</name>
<comment type="caution">
    <text evidence="1">The sequence shown here is derived from an EMBL/GenBank/DDBJ whole genome shotgun (WGS) entry which is preliminary data.</text>
</comment>
<dbReference type="EMBL" id="VSSQ01035073">
    <property type="protein sequence ID" value="MPM87201.1"/>
    <property type="molecule type" value="Genomic_DNA"/>
</dbReference>
<dbReference type="AlphaFoldDB" id="A0A645DCZ4"/>
<proteinExistence type="predicted"/>
<evidence type="ECO:0000313" key="1">
    <source>
        <dbReference type="EMBL" id="MPM87201.1"/>
    </source>
</evidence>
<reference evidence="1" key="1">
    <citation type="submission" date="2019-08" db="EMBL/GenBank/DDBJ databases">
        <authorList>
            <person name="Kucharzyk K."/>
            <person name="Murdoch R.W."/>
            <person name="Higgins S."/>
            <person name="Loffler F."/>
        </authorList>
    </citation>
    <scope>NUCLEOTIDE SEQUENCE</scope>
</reference>
<organism evidence="1">
    <name type="scientific">bioreactor metagenome</name>
    <dbReference type="NCBI Taxonomy" id="1076179"/>
    <lineage>
        <taxon>unclassified sequences</taxon>
        <taxon>metagenomes</taxon>
        <taxon>ecological metagenomes</taxon>
    </lineage>
</organism>